<name>A0ABT9QYG5_9ACTN</name>
<feature type="region of interest" description="Disordered" evidence="4">
    <location>
        <begin position="1"/>
        <end position="30"/>
    </location>
</feature>
<dbReference type="InterPro" id="IPR036388">
    <property type="entry name" value="WH-like_DNA-bd_sf"/>
</dbReference>
<keyword evidence="7" id="KW-1185">Reference proteome</keyword>
<feature type="domain" description="HTH marR-type" evidence="5">
    <location>
        <begin position="33"/>
        <end position="169"/>
    </location>
</feature>
<dbReference type="PROSITE" id="PS50995">
    <property type="entry name" value="HTH_MARR_2"/>
    <property type="match status" value="1"/>
</dbReference>
<evidence type="ECO:0000256" key="3">
    <source>
        <dbReference type="ARBA" id="ARBA00023163"/>
    </source>
</evidence>
<gene>
    <name evidence="6" type="ORF">J2S55_001291</name>
</gene>
<dbReference type="PANTHER" id="PTHR39515:SF2">
    <property type="entry name" value="HTH-TYPE TRANSCRIPTIONAL REGULATOR RV0880"/>
    <property type="match status" value="1"/>
</dbReference>
<dbReference type="InterPro" id="IPR052526">
    <property type="entry name" value="HTH-type_Bedaq_tolerance"/>
</dbReference>
<accession>A0ABT9QYG5</accession>
<dbReference type="SUPFAM" id="SSF46785">
    <property type="entry name" value="Winged helix' DNA-binding domain"/>
    <property type="match status" value="1"/>
</dbReference>
<evidence type="ECO:0000313" key="7">
    <source>
        <dbReference type="Proteomes" id="UP001230426"/>
    </source>
</evidence>
<dbReference type="PANTHER" id="PTHR39515">
    <property type="entry name" value="CONSERVED PROTEIN"/>
    <property type="match status" value="1"/>
</dbReference>
<evidence type="ECO:0000256" key="1">
    <source>
        <dbReference type="ARBA" id="ARBA00023015"/>
    </source>
</evidence>
<dbReference type="InterPro" id="IPR000835">
    <property type="entry name" value="HTH_MarR-typ"/>
</dbReference>
<keyword evidence="1" id="KW-0805">Transcription regulation</keyword>
<sequence length="171" mass="18533">MTDNNPTGRDHTDPTHPDPAHADPAHPDHDHTARDLRIAVGRLARRIRQIYATVDDASGITFTELTVLSRLERQGPSTSAALASSEQVTPQAIGTALGALAQRGLVSRAPDPADGRRVVTRITEAGRHVLGDRTHAVTEQIGRAVGDTMDAEERRRLARALPLLERLADRL</sequence>
<dbReference type="InterPro" id="IPR023187">
    <property type="entry name" value="Tscrpt_reg_MarR-type_CS"/>
</dbReference>
<comment type="caution">
    <text evidence="6">The sequence shown here is derived from an EMBL/GenBank/DDBJ whole genome shotgun (WGS) entry which is preliminary data.</text>
</comment>
<feature type="compositionally biased region" description="Basic and acidic residues" evidence="4">
    <location>
        <begin position="8"/>
        <end position="30"/>
    </location>
</feature>
<dbReference type="EMBL" id="JAUSRB010000001">
    <property type="protein sequence ID" value="MDP9862032.1"/>
    <property type="molecule type" value="Genomic_DNA"/>
</dbReference>
<organism evidence="6 7">
    <name type="scientific">Streptosporangium brasiliense</name>
    <dbReference type="NCBI Taxonomy" id="47480"/>
    <lineage>
        <taxon>Bacteria</taxon>
        <taxon>Bacillati</taxon>
        <taxon>Actinomycetota</taxon>
        <taxon>Actinomycetes</taxon>
        <taxon>Streptosporangiales</taxon>
        <taxon>Streptosporangiaceae</taxon>
        <taxon>Streptosporangium</taxon>
    </lineage>
</organism>
<evidence type="ECO:0000256" key="2">
    <source>
        <dbReference type="ARBA" id="ARBA00023125"/>
    </source>
</evidence>
<dbReference type="RefSeq" id="WP_306858010.1">
    <property type="nucleotide sequence ID" value="NZ_JAUSRB010000001.1"/>
</dbReference>
<keyword evidence="3" id="KW-0804">Transcription</keyword>
<protein>
    <submittedName>
        <fullName evidence="6">DNA-binding MarR family transcriptional regulator</fullName>
    </submittedName>
</protein>
<dbReference type="InterPro" id="IPR036390">
    <property type="entry name" value="WH_DNA-bd_sf"/>
</dbReference>
<evidence type="ECO:0000256" key="4">
    <source>
        <dbReference type="SAM" id="MobiDB-lite"/>
    </source>
</evidence>
<proteinExistence type="predicted"/>
<dbReference type="Gene3D" id="1.10.10.10">
    <property type="entry name" value="Winged helix-like DNA-binding domain superfamily/Winged helix DNA-binding domain"/>
    <property type="match status" value="1"/>
</dbReference>
<dbReference type="PROSITE" id="PS01117">
    <property type="entry name" value="HTH_MARR_1"/>
    <property type="match status" value="1"/>
</dbReference>
<reference evidence="6 7" key="1">
    <citation type="submission" date="2023-07" db="EMBL/GenBank/DDBJ databases">
        <title>Sequencing the genomes of 1000 actinobacteria strains.</title>
        <authorList>
            <person name="Klenk H.-P."/>
        </authorList>
    </citation>
    <scope>NUCLEOTIDE SEQUENCE [LARGE SCALE GENOMIC DNA]</scope>
    <source>
        <strain evidence="6 7">DSM 44109</strain>
    </source>
</reference>
<dbReference type="Proteomes" id="UP001230426">
    <property type="component" value="Unassembled WGS sequence"/>
</dbReference>
<evidence type="ECO:0000313" key="6">
    <source>
        <dbReference type="EMBL" id="MDP9862032.1"/>
    </source>
</evidence>
<keyword evidence="2 6" id="KW-0238">DNA-binding</keyword>
<dbReference type="Pfam" id="PF01047">
    <property type="entry name" value="MarR"/>
    <property type="match status" value="1"/>
</dbReference>
<evidence type="ECO:0000259" key="5">
    <source>
        <dbReference type="PROSITE" id="PS50995"/>
    </source>
</evidence>
<dbReference type="SMART" id="SM00347">
    <property type="entry name" value="HTH_MARR"/>
    <property type="match status" value="1"/>
</dbReference>
<dbReference type="GO" id="GO:0003677">
    <property type="term" value="F:DNA binding"/>
    <property type="evidence" value="ECO:0007669"/>
    <property type="project" value="UniProtKB-KW"/>
</dbReference>